<accession>A0A2N1ML58</accession>
<dbReference type="VEuPathDB" id="FungiDB:RhiirFUN_020896"/>
<dbReference type="AlphaFoldDB" id="A0A2N1ML58"/>
<dbReference type="EMBL" id="LLXL01004115">
    <property type="protein sequence ID" value="PKK57765.1"/>
    <property type="molecule type" value="Genomic_DNA"/>
</dbReference>
<dbReference type="Proteomes" id="UP000233469">
    <property type="component" value="Unassembled WGS sequence"/>
</dbReference>
<evidence type="ECO:0000313" key="4">
    <source>
        <dbReference type="Proteomes" id="UP000233469"/>
    </source>
</evidence>
<organism evidence="3 4">
    <name type="scientific">Rhizophagus irregularis</name>
    <dbReference type="NCBI Taxonomy" id="588596"/>
    <lineage>
        <taxon>Eukaryota</taxon>
        <taxon>Fungi</taxon>
        <taxon>Fungi incertae sedis</taxon>
        <taxon>Mucoromycota</taxon>
        <taxon>Glomeromycotina</taxon>
        <taxon>Glomeromycetes</taxon>
        <taxon>Glomerales</taxon>
        <taxon>Glomeraceae</taxon>
        <taxon>Rhizophagus</taxon>
    </lineage>
</organism>
<proteinExistence type="predicted"/>
<dbReference type="EMBL" id="LLXL01001936">
    <property type="protein sequence ID" value="PKK62381.1"/>
    <property type="molecule type" value="Genomic_DNA"/>
</dbReference>
<reference evidence="3 4" key="2">
    <citation type="submission" date="2017-10" db="EMBL/GenBank/DDBJ databases">
        <title>Extensive intraspecific genome diversity in a model arbuscular mycorrhizal fungus.</title>
        <authorList>
            <person name="Chen E.C.H."/>
            <person name="Morin E."/>
            <person name="Baudet D."/>
            <person name="Noel J."/>
            <person name="Ndikumana S."/>
            <person name="Charron P."/>
            <person name="St-Onge C."/>
            <person name="Giorgi J."/>
            <person name="Grigoriev I.V."/>
            <person name="Roux C."/>
            <person name="Martin F.M."/>
            <person name="Corradi N."/>
        </authorList>
    </citation>
    <scope>NUCLEOTIDE SEQUENCE [LARGE SCALE GENOMIC DNA]</scope>
    <source>
        <strain evidence="3 4">C2</strain>
    </source>
</reference>
<sequence>MYKRDVIKLDRQDDNAAYRVFCSKNLAQVLDGEKGLSSEFRGLFVYLFVMGELLDSYLNRNITHYERIEMAMTAYFFLHLWKYHIETLSDLYPSYISISKNFLAMQTFNIMISLVESLVLLIKIHRDYYKNIPLLPWKHGTESCEHIFGISRQFRSDFNYLEILQMVPKINQYLRSVQSDNLLFRKEKIVREGYDFNEYAEINLSNNNLECLRYWPSDIEIDNAISIGYERAIHLAKYLEMTAVPDAYYFNIHKRFPDLQLDDFWDDNPNPRIMDSNDELNVDNLSTNQCINHAISKMNINQEEEINSDDSQITFPMEKNYNCQVIVELVEKLPDIPWFPNDPKFNCNYILDDKLDVNIASNLVSYLTKNDDSTLTKSRENRWKSNKKTDNNTKDHPRADNSAFLPLQIRSFVIAKFDNTFCVAQIIAMYEQKSLMHSYTDTPVSDLKSLSYVSMKIFFHVNGAIFSEIRDHHFLIFSHIKASHIIHHLVLKDVIISEEALILKGQAKEYFNALLKSNNK</sequence>
<dbReference type="VEuPathDB" id="FungiDB:RhiirA1_469749"/>
<evidence type="ECO:0000256" key="1">
    <source>
        <dbReference type="SAM" id="MobiDB-lite"/>
    </source>
</evidence>
<name>A0A2N1ML58_9GLOM</name>
<comment type="caution">
    <text evidence="3">The sequence shown here is derived from an EMBL/GenBank/DDBJ whole genome shotgun (WGS) entry which is preliminary data.</text>
</comment>
<gene>
    <name evidence="3" type="ORF">RhiirC2_790459</name>
    <name evidence="2" type="ORF">RhiirC2_797460</name>
</gene>
<protein>
    <submittedName>
        <fullName evidence="3">Uncharacterized protein</fullName>
    </submittedName>
</protein>
<dbReference type="VEuPathDB" id="FungiDB:FUN_024816"/>
<evidence type="ECO:0000313" key="3">
    <source>
        <dbReference type="EMBL" id="PKK62381.1"/>
    </source>
</evidence>
<feature type="region of interest" description="Disordered" evidence="1">
    <location>
        <begin position="377"/>
        <end position="397"/>
    </location>
</feature>
<dbReference type="VEuPathDB" id="FungiDB:RhiirA1_353638"/>
<reference evidence="3 4" key="1">
    <citation type="submission" date="2016-04" db="EMBL/GenBank/DDBJ databases">
        <title>Genome analyses suggest a sexual origin of heterokaryosis in a supposedly ancient asexual fungus.</title>
        <authorList>
            <person name="Ropars J."/>
            <person name="Sedzielewska K."/>
            <person name="Noel J."/>
            <person name="Charron P."/>
            <person name="Farinelli L."/>
            <person name="Marton T."/>
            <person name="Kruger M."/>
            <person name="Pelin A."/>
            <person name="Brachmann A."/>
            <person name="Corradi N."/>
        </authorList>
    </citation>
    <scope>NUCLEOTIDE SEQUENCE [LARGE SCALE GENOMIC DNA]</scope>
    <source>
        <strain evidence="3 4">C2</strain>
    </source>
</reference>
<evidence type="ECO:0000313" key="2">
    <source>
        <dbReference type="EMBL" id="PKK57765.1"/>
    </source>
</evidence>